<dbReference type="GO" id="GO:0000976">
    <property type="term" value="F:transcription cis-regulatory region binding"/>
    <property type="evidence" value="ECO:0007669"/>
    <property type="project" value="TreeGrafter"/>
</dbReference>
<proteinExistence type="predicted"/>
<evidence type="ECO:0000313" key="7">
    <source>
        <dbReference type="Proteomes" id="UP000468735"/>
    </source>
</evidence>
<dbReference type="Proteomes" id="UP000468735">
    <property type="component" value="Unassembled WGS sequence"/>
</dbReference>
<dbReference type="InterPro" id="IPR050109">
    <property type="entry name" value="HTH-type_TetR-like_transc_reg"/>
</dbReference>
<comment type="caution">
    <text evidence="6">The sequence shown here is derived from an EMBL/GenBank/DDBJ whole genome shotgun (WGS) entry which is preliminary data.</text>
</comment>
<evidence type="ECO:0000256" key="2">
    <source>
        <dbReference type="ARBA" id="ARBA00023125"/>
    </source>
</evidence>
<dbReference type="InterPro" id="IPR041347">
    <property type="entry name" value="MftR_C"/>
</dbReference>
<dbReference type="Pfam" id="PF00440">
    <property type="entry name" value="TetR_N"/>
    <property type="match status" value="1"/>
</dbReference>
<dbReference type="RefSeq" id="WP_151565428.1">
    <property type="nucleotide sequence ID" value="NZ_WBMT01000016.1"/>
</dbReference>
<name>A0A6H9YH76_9ACTN</name>
<evidence type="ECO:0000313" key="6">
    <source>
        <dbReference type="EMBL" id="KAB2344401.1"/>
    </source>
</evidence>
<reference evidence="6 7" key="1">
    <citation type="submission" date="2019-09" db="EMBL/GenBank/DDBJ databases">
        <title>Actinomadura physcomitrii sp. nov., a novel actinomycete isolated from moss [Physcomitrium sphaericum (Ludw) Fuernr].</title>
        <authorList>
            <person name="Zhuang X."/>
            <person name="Liu C."/>
        </authorList>
    </citation>
    <scope>NUCLEOTIDE SEQUENCE [LARGE SCALE GENOMIC DNA]</scope>
    <source>
        <strain evidence="6 7">HMC1</strain>
    </source>
</reference>
<dbReference type="AlphaFoldDB" id="A0A6H9YH76"/>
<dbReference type="SUPFAM" id="SSF46689">
    <property type="entry name" value="Homeodomain-like"/>
    <property type="match status" value="1"/>
</dbReference>
<evidence type="ECO:0000256" key="3">
    <source>
        <dbReference type="ARBA" id="ARBA00023163"/>
    </source>
</evidence>
<keyword evidence="3" id="KW-0804">Transcription</keyword>
<keyword evidence="7" id="KW-1185">Reference proteome</keyword>
<keyword evidence="1" id="KW-0805">Transcription regulation</keyword>
<sequence length="212" mass="23478">MSTSELPLRERKKIRTRQALIDTALARFMGDGFDGTTLDELCAEVEVSKRTFFRYFASKEDVAMAPIHDLWSAFLTTLEAREGGGVLVELFQDTLLRTLDGMPAEGWADQVLLSRKLAERTPSMTAHGLEFCDRTTRAALQILRERFGLEAADLRPRLALDMVVAAFHCALEEWTFQPGPASRDDLAARLRGAFTAIPESVTMTVASPDPAG</sequence>
<dbReference type="InterPro" id="IPR009057">
    <property type="entry name" value="Homeodomain-like_sf"/>
</dbReference>
<feature type="DNA-binding region" description="H-T-H motif" evidence="4">
    <location>
        <begin position="37"/>
        <end position="56"/>
    </location>
</feature>
<evidence type="ECO:0000256" key="1">
    <source>
        <dbReference type="ARBA" id="ARBA00023015"/>
    </source>
</evidence>
<dbReference type="Pfam" id="PF17754">
    <property type="entry name" value="TetR_C_14"/>
    <property type="match status" value="1"/>
</dbReference>
<organism evidence="6 7">
    <name type="scientific">Actinomadura rudentiformis</name>
    <dbReference type="NCBI Taxonomy" id="359158"/>
    <lineage>
        <taxon>Bacteria</taxon>
        <taxon>Bacillati</taxon>
        <taxon>Actinomycetota</taxon>
        <taxon>Actinomycetes</taxon>
        <taxon>Streptosporangiales</taxon>
        <taxon>Thermomonosporaceae</taxon>
        <taxon>Actinomadura</taxon>
    </lineage>
</organism>
<dbReference type="InterPro" id="IPR023772">
    <property type="entry name" value="DNA-bd_HTH_TetR-type_CS"/>
</dbReference>
<protein>
    <submittedName>
        <fullName evidence="6">TetR/AcrR family transcriptional regulator</fullName>
    </submittedName>
</protein>
<dbReference type="PANTHER" id="PTHR30055">
    <property type="entry name" value="HTH-TYPE TRANSCRIPTIONAL REGULATOR RUTR"/>
    <property type="match status" value="1"/>
</dbReference>
<evidence type="ECO:0000256" key="4">
    <source>
        <dbReference type="PROSITE-ProRule" id="PRU00335"/>
    </source>
</evidence>
<gene>
    <name evidence="6" type="ORF">F8566_31200</name>
</gene>
<dbReference type="Gene3D" id="1.10.10.60">
    <property type="entry name" value="Homeodomain-like"/>
    <property type="match status" value="1"/>
</dbReference>
<feature type="domain" description="HTH tetR-type" evidence="5">
    <location>
        <begin position="14"/>
        <end position="74"/>
    </location>
</feature>
<dbReference type="OrthoDB" id="3787664at2"/>
<dbReference type="EMBL" id="WBMT01000016">
    <property type="protein sequence ID" value="KAB2344401.1"/>
    <property type="molecule type" value="Genomic_DNA"/>
</dbReference>
<keyword evidence="2 4" id="KW-0238">DNA-binding</keyword>
<dbReference type="Gene3D" id="1.10.357.10">
    <property type="entry name" value="Tetracycline Repressor, domain 2"/>
    <property type="match status" value="1"/>
</dbReference>
<dbReference type="PROSITE" id="PS01081">
    <property type="entry name" value="HTH_TETR_1"/>
    <property type="match status" value="1"/>
</dbReference>
<dbReference type="InterPro" id="IPR001647">
    <property type="entry name" value="HTH_TetR"/>
</dbReference>
<dbReference type="PROSITE" id="PS50977">
    <property type="entry name" value="HTH_TETR_2"/>
    <property type="match status" value="1"/>
</dbReference>
<dbReference type="PANTHER" id="PTHR30055:SF238">
    <property type="entry name" value="MYCOFACTOCIN BIOSYNTHESIS TRANSCRIPTIONAL REGULATOR MFTR-RELATED"/>
    <property type="match status" value="1"/>
</dbReference>
<accession>A0A6H9YH76</accession>
<dbReference type="GO" id="GO:0003700">
    <property type="term" value="F:DNA-binding transcription factor activity"/>
    <property type="evidence" value="ECO:0007669"/>
    <property type="project" value="TreeGrafter"/>
</dbReference>
<evidence type="ECO:0000259" key="5">
    <source>
        <dbReference type="PROSITE" id="PS50977"/>
    </source>
</evidence>